<dbReference type="AlphaFoldDB" id="L2FL75"/>
<accession>L2FL75</accession>
<dbReference type="HOGENOM" id="CLU_2757634_0_0_1"/>
<name>L2FL75_COLFN</name>
<dbReference type="InterPro" id="IPR029071">
    <property type="entry name" value="Ubiquitin-like_domsf"/>
</dbReference>
<reference evidence="2" key="1">
    <citation type="submission" date="2012-08" db="EMBL/GenBank/DDBJ databases">
        <title>Genome analysis of Colletotrichum orbiculare and Colletotrichum fructicola.</title>
        <authorList>
            <person name="Gan P.H.P."/>
            <person name="Ikeda K."/>
            <person name="Irieda H."/>
            <person name="Narusaka M."/>
            <person name="O'Connell R.J."/>
            <person name="Narusaka Y."/>
            <person name="Takano Y."/>
            <person name="Kubo Y."/>
            <person name="Shirasu K."/>
        </authorList>
    </citation>
    <scope>NUCLEOTIDE SEQUENCE</scope>
    <source>
        <strain evidence="2">Nara gc5</strain>
    </source>
</reference>
<dbReference type="EMBL" id="KB021010">
    <property type="protein sequence ID" value="ELA26910.1"/>
    <property type="molecule type" value="Genomic_DNA"/>
</dbReference>
<gene>
    <name evidence="2" type="ORF">CGGC5_12155</name>
</gene>
<proteinExistence type="predicted"/>
<dbReference type="Gene3D" id="3.10.20.90">
    <property type="entry name" value="Phosphatidylinositol 3-kinase Catalytic Subunit, Chain A, domain 1"/>
    <property type="match status" value="1"/>
</dbReference>
<sequence>MASEASSSTAQPAPEAASDHLSVKEKIRQALPLKPTDAQQRLIYRGRPLSQDGDTLLNVIGGSRKLARPC</sequence>
<protein>
    <submittedName>
        <fullName evidence="2">Ubiquitin family protein</fullName>
    </submittedName>
</protein>
<feature type="compositionally biased region" description="Basic and acidic residues" evidence="1">
    <location>
        <begin position="17"/>
        <end position="28"/>
    </location>
</feature>
<dbReference type="CDD" id="cd17039">
    <property type="entry name" value="Ubl_ubiquitin_like"/>
    <property type="match status" value="1"/>
</dbReference>
<feature type="compositionally biased region" description="Polar residues" evidence="1">
    <location>
        <begin position="1"/>
        <end position="11"/>
    </location>
</feature>
<dbReference type="SUPFAM" id="SSF54236">
    <property type="entry name" value="Ubiquitin-like"/>
    <property type="match status" value="1"/>
</dbReference>
<organism evidence="2">
    <name type="scientific">Colletotrichum fructicola (strain Nara gc5)</name>
    <name type="common">Anthracnose fungus</name>
    <name type="synonym">Colletotrichum gloeosporioides (strain Nara gc5)</name>
    <dbReference type="NCBI Taxonomy" id="1213859"/>
    <lineage>
        <taxon>Eukaryota</taxon>
        <taxon>Fungi</taxon>
        <taxon>Dikarya</taxon>
        <taxon>Ascomycota</taxon>
        <taxon>Pezizomycotina</taxon>
        <taxon>Sordariomycetes</taxon>
        <taxon>Hypocreomycetidae</taxon>
        <taxon>Glomerellales</taxon>
        <taxon>Glomerellaceae</taxon>
        <taxon>Colletotrichum</taxon>
        <taxon>Colletotrichum gloeosporioides species complex</taxon>
    </lineage>
</organism>
<evidence type="ECO:0000256" key="1">
    <source>
        <dbReference type="SAM" id="MobiDB-lite"/>
    </source>
</evidence>
<evidence type="ECO:0000313" key="2">
    <source>
        <dbReference type="EMBL" id="ELA26910.1"/>
    </source>
</evidence>
<feature type="region of interest" description="Disordered" evidence="1">
    <location>
        <begin position="1"/>
        <end position="34"/>
    </location>
</feature>